<dbReference type="Pfam" id="PF04828">
    <property type="entry name" value="GFA"/>
    <property type="match status" value="1"/>
</dbReference>
<dbReference type="EMBL" id="JAVHJO010000008">
    <property type="protein sequence ID" value="KAK6538345.1"/>
    <property type="molecule type" value="Genomic_DNA"/>
</dbReference>
<dbReference type="PANTHER" id="PTHR33337">
    <property type="entry name" value="GFA DOMAIN-CONTAINING PROTEIN"/>
    <property type="match status" value="1"/>
</dbReference>
<feature type="compositionally biased region" description="Basic residues" evidence="5">
    <location>
        <begin position="1"/>
        <end position="14"/>
    </location>
</feature>
<evidence type="ECO:0000256" key="2">
    <source>
        <dbReference type="ARBA" id="ARBA00022723"/>
    </source>
</evidence>
<comment type="similarity">
    <text evidence="1">Belongs to the Gfa family.</text>
</comment>
<dbReference type="AlphaFoldDB" id="A0AAV9X8D8"/>
<gene>
    <name evidence="8" type="ORF">TWF694_011224</name>
</gene>
<name>A0AAV9X8D8_9PEZI</name>
<keyword evidence="4" id="KW-0456">Lyase</keyword>
<evidence type="ECO:0000256" key="3">
    <source>
        <dbReference type="ARBA" id="ARBA00022833"/>
    </source>
</evidence>
<dbReference type="SUPFAM" id="SSF51316">
    <property type="entry name" value="Mss4-like"/>
    <property type="match status" value="2"/>
</dbReference>
<evidence type="ECO:0000313" key="8">
    <source>
        <dbReference type="EMBL" id="KAK6538345.1"/>
    </source>
</evidence>
<reference evidence="8 9" key="1">
    <citation type="submission" date="2019-10" db="EMBL/GenBank/DDBJ databases">
        <authorList>
            <person name="Palmer J.M."/>
        </authorList>
    </citation>
    <scope>NUCLEOTIDE SEQUENCE [LARGE SCALE GENOMIC DNA]</scope>
    <source>
        <strain evidence="8 9">TWF694</strain>
    </source>
</reference>
<dbReference type="GO" id="GO:0016846">
    <property type="term" value="F:carbon-sulfur lyase activity"/>
    <property type="evidence" value="ECO:0007669"/>
    <property type="project" value="InterPro"/>
</dbReference>
<keyword evidence="6" id="KW-0472">Membrane</keyword>
<dbReference type="InterPro" id="IPR011057">
    <property type="entry name" value="Mss4-like_sf"/>
</dbReference>
<evidence type="ECO:0000259" key="7">
    <source>
        <dbReference type="Pfam" id="PF04828"/>
    </source>
</evidence>
<keyword evidence="2" id="KW-0479">Metal-binding</keyword>
<feature type="transmembrane region" description="Helical" evidence="6">
    <location>
        <begin position="121"/>
        <end position="146"/>
    </location>
</feature>
<dbReference type="GO" id="GO:0046872">
    <property type="term" value="F:metal ion binding"/>
    <property type="evidence" value="ECO:0007669"/>
    <property type="project" value="UniProtKB-KW"/>
</dbReference>
<feature type="domain" description="CENP-V/GFA" evidence="7">
    <location>
        <begin position="89"/>
        <end position="136"/>
    </location>
</feature>
<accession>A0AAV9X8D8</accession>
<dbReference type="Gene3D" id="3.90.1590.10">
    <property type="entry name" value="glutathione-dependent formaldehyde- activating enzyme (gfa)"/>
    <property type="match status" value="1"/>
</dbReference>
<organism evidence="8 9">
    <name type="scientific">Orbilia ellipsospora</name>
    <dbReference type="NCBI Taxonomy" id="2528407"/>
    <lineage>
        <taxon>Eukaryota</taxon>
        <taxon>Fungi</taxon>
        <taxon>Dikarya</taxon>
        <taxon>Ascomycota</taxon>
        <taxon>Pezizomycotina</taxon>
        <taxon>Orbiliomycetes</taxon>
        <taxon>Orbiliales</taxon>
        <taxon>Orbiliaceae</taxon>
        <taxon>Orbilia</taxon>
    </lineage>
</organism>
<comment type="caution">
    <text evidence="8">The sequence shown here is derived from an EMBL/GenBank/DDBJ whole genome shotgun (WGS) entry which is preliminary data.</text>
</comment>
<sequence>MPYRPKRPRNLKRPKTSDPEEAEESRKGHQPADLAESSASPPAGDIAQGQHSTSSAPHRDVTVPGQPDATTSSPTGSDAPAAVWTGPLIGYCFCKDWKVTIKEPIPGVVVCHCKDCQAISSSFFCTFLTVSMVTLQFCILTARLALFVRRAHFVHHELNLQLQLTESRALLMVEPTDRESRNVESSTYYYTIKTGDNTGRSQSRTFCKRCGTVLFATPESLEGALPVNRNLFVGPHNDLSPSLRELLTPKIEIFTKDRSAWRPGQEGVLHQYISMPVGFGDSGDSTEQETNPAVVAGDLHL</sequence>
<protein>
    <recommendedName>
        <fullName evidence="7">CENP-V/GFA domain-containing protein</fullName>
    </recommendedName>
</protein>
<proteinExistence type="inferred from homology"/>
<feature type="region of interest" description="Disordered" evidence="5">
    <location>
        <begin position="281"/>
        <end position="301"/>
    </location>
</feature>
<evidence type="ECO:0000256" key="4">
    <source>
        <dbReference type="ARBA" id="ARBA00023239"/>
    </source>
</evidence>
<evidence type="ECO:0000256" key="1">
    <source>
        <dbReference type="ARBA" id="ARBA00005495"/>
    </source>
</evidence>
<keyword evidence="3" id="KW-0862">Zinc</keyword>
<dbReference type="InterPro" id="IPR006913">
    <property type="entry name" value="CENP-V/GFA"/>
</dbReference>
<keyword evidence="9" id="KW-1185">Reference proteome</keyword>
<feature type="region of interest" description="Disordered" evidence="5">
    <location>
        <begin position="1"/>
        <end position="79"/>
    </location>
</feature>
<evidence type="ECO:0000256" key="6">
    <source>
        <dbReference type="SAM" id="Phobius"/>
    </source>
</evidence>
<keyword evidence="6" id="KW-0812">Transmembrane</keyword>
<keyword evidence="6" id="KW-1133">Transmembrane helix</keyword>
<dbReference type="Proteomes" id="UP001365542">
    <property type="component" value="Unassembled WGS sequence"/>
</dbReference>
<dbReference type="PANTHER" id="PTHR33337:SF40">
    <property type="entry name" value="CENP-V_GFA DOMAIN-CONTAINING PROTEIN-RELATED"/>
    <property type="match status" value="1"/>
</dbReference>
<evidence type="ECO:0000256" key="5">
    <source>
        <dbReference type="SAM" id="MobiDB-lite"/>
    </source>
</evidence>
<evidence type="ECO:0000313" key="9">
    <source>
        <dbReference type="Proteomes" id="UP001365542"/>
    </source>
</evidence>